<dbReference type="Proteomes" id="UP001630127">
    <property type="component" value="Unassembled WGS sequence"/>
</dbReference>
<keyword evidence="2" id="KW-0689">Ribosomal protein</keyword>
<feature type="region of interest" description="Disordered" evidence="5">
    <location>
        <begin position="203"/>
        <end position="222"/>
    </location>
</feature>
<accession>A0ABD3ACR4</accession>
<dbReference type="PANTHER" id="PTHR47546:SF3">
    <property type="entry name" value="30S RIBOSOMAL PROTEIN S15, CHLOROPLASTIC"/>
    <property type="match status" value="1"/>
</dbReference>
<dbReference type="AlphaFoldDB" id="A0ABD3ACR4"/>
<reference evidence="6 7" key="1">
    <citation type="submission" date="2024-11" db="EMBL/GenBank/DDBJ databases">
        <title>A near-complete genome assembly of Cinchona calisaya.</title>
        <authorList>
            <person name="Lian D.C."/>
            <person name="Zhao X.W."/>
            <person name="Wei L."/>
        </authorList>
    </citation>
    <scope>NUCLEOTIDE SEQUENCE [LARGE SCALE GENOMIC DNA]</scope>
    <source>
        <tissue evidence="6">Nenye</tissue>
    </source>
</reference>
<dbReference type="HAMAP" id="MF_01343_B">
    <property type="entry name" value="Ribosomal_uS15_B"/>
    <property type="match status" value="1"/>
</dbReference>
<dbReference type="InterPro" id="IPR005290">
    <property type="entry name" value="Ribosomal_uS15_bac-type"/>
</dbReference>
<dbReference type="GO" id="GO:0005840">
    <property type="term" value="C:ribosome"/>
    <property type="evidence" value="ECO:0007669"/>
    <property type="project" value="UniProtKB-KW"/>
</dbReference>
<evidence type="ECO:0000256" key="4">
    <source>
        <dbReference type="ARBA" id="ARBA00035250"/>
    </source>
</evidence>
<dbReference type="GO" id="GO:0005737">
    <property type="term" value="C:cytoplasm"/>
    <property type="evidence" value="ECO:0007669"/>
    <property type="project" value="UniProtKB-ARBA"/>
</dbReference>
<organism evidence="6 7">
    <name type="scientific">Cinchona calisaya</name>
    <dbReference type="NCBI Taxonomy" id="153742"/>
    <lineage>
        <taxon>Eukaryota</taxon>
        <taxon>Viridiplantae</taxon>
        <taxon>Streptophyta</taxon>
        <taxon>Embryophyta</taxon>
        <taxon>Tracheophyta</taxon>
        <taxon>Spermatophyta</taxon>
        <taxon>Magnoliopsida</taxon>
        <taxon>eudicotyledons</taxon>
        <taxon>Gunneridae</taxon>
        <taxon>Pentapetalae</taxon>
        <taxon>asterids</taxon>
        <taxon>lamiids</taxon>
        <taxon>Gentianales</taxon>
        <taxon>Rubiaceae</taxon>
        <taxon>Cinchonoideae</taxon>
        <taxon>Cinchoneae</taxon>
        <taxon>Cinchona</taxon>
    </lineage>
</organism>
<dbReference type="PANTHER" id="PTHR47546">
    <property type="entry name" value="S15/NS1, RNA-BINDING PROTEIN"/>
    <property type="match status" value="1"/>
</dbReference>
<dbReference type="InterPro" id="IPR009068">
    <property type="entry name" value="uS15_NS1_RNA-bd_sf"/>
</dbReference>
<evidence type="ECO:0000256" key="1">
    <source>
        <dbReference type="ARBA" id="ARBA00008434"/>
    </source>
</evidence>
<evidence type="ECO:0000256" key="3">
    <source>
        <dbReference type="ARBA" id="ARBA00023274"/>
    </source>
</evidence>
<sequence>MKLHLVRERGSVAPCTKVAPEVRHAILGSLKEYAQKAKEKRGDFGKENLNGCSVNDFDGDDIQEIPPCRVKGISINVVGASAGKGKRKATTSINAYFKSGRDTLQPTIKACLQSKEKWHNIDMPITLWTNRKRSYDPVDYESIDKIEFGLEEEEPVGKLDYEELEAKLEELPVDDDIECSNSQQVEYCPPPNLDEISRNLSEFRRRSAAPPPSPPSSSSAPQHISFQELYQRNVVSKGEESSDSYKKQHSFEAIRESLRHFKPSPSKNPSSQGGRGMDNSISLSRFRESLATRQMDPNVKSSPSDQRVFGVEIKKKEEGESGSDGKMRTEFVRTYSREDLGEKLRALRPEKMDKKDWFSLEELSQRLVKLRELEEKESNSKFLGIPFKDLRESIEKLSLAEAEGKKSPMQRIDILGHLGRTPDYMLYPPKEELVEKYFHPDNMSASEKLKLELMKVRDEFKMSESDCGSARVQVAQLTTKIKHLSTALHKKDKHSRKGLEAMVQRRKKLLKYLRRTDWDSYCFVLSKLGLRDNVDLAKRGYKN</sequence>
<proteinExistence type="inferred from homology"/>
<name>A0ABD3ACR4_9GENT</name>
<dbReference type="Gene3D" id="1.10.287.10">
    <property type="entry name" value="S15/NS1, RNA-binding"/>
    <property type="match status" value="1"/>
</dbReference>
<comment type="similarity">
    <text evidence="1">Belongs to the universal ribosomal protein uS15 family.</text>
</comment>
<evidence type="ECO:0000313" key="7">
    <source>
        <dbReference type="Proteomes" id="UP001630127"/>
    </source>
</evidence>
<comment type="caution">
    <text evidence="6">The sequence shown here is derived from an EMBL/GenBank/DDBJ whole genome shotgun (WGS) entry which is preliminary data.</text>
</comment>
<dbReference type="SUPFAM" id="SSF47060">
    <property type="entry name" value="S15/NS1 RNA-binding domain"/>
    <property type="match status" value="1"/>
</dbReference>
<protein>
    <recommendedName>
        <fullName evidence="4">Small ribosomal subunit protein uS15c</fullName>
    </recommendedName>
</protein>
<feature type="region of interest" description="Disordered" evidence="5">
    <location>
        <begin position="257"/>
        <end position="280"/>
    </location>
</feature>
<dbReference type="CDD" id="cd00353">
    <property type="entry name" value="Ribosomal_S15p_S13e"/>
    <property type="match status" value="1"/>
</dbReference>
<gene>
    <name evidence="6" type="ORF">ACH5RR_008260</name>
</gene>
<dbReference type="Pfam" id="PF00312">
    <property type="entry name" value="Ribosomal_S15"/>
    <property type="match status" value="1"/>
</dbReference>
<dbReference type="SMART" id="SM01387">
    <property type="entry name" value="Ribosomal_S15"/>
    <property type="match status" value="1"/>
</dbReference>
<dbReference type="NCBIfam" id="TIGR00952">
    <property type="entry name" value="S15_bact"/>
    <property type="match status" value="1"/>
</dbReference>
<keyword evidence="7" id="KW-1185">Reference proteome</keyword>
<keyword evidence="3" id="KW-0687">Ribonucleoprotein</keyword>
<evidence type="ECO:0000256" key="2">
    <source>
        <dbReference type="ARBA" id="ARBA00022980"/>
    </source>
</evidence>
<dbReference type="InterPro" id="IPR000589">
    <property type="entry name" value="Ribosomal_uS15"/>
</dbReference>
<evidence type="ECO:0000256" key="5">
    <source>
        <dbReference type="SAM" id="MobiDB-lite"/>
    </source>
</evidence>
<dbReference type="GO" id="GO:1990904">
    <property type="term" value="C:ribonucleoprotein complex"/>
    <property type="evidence" value="ECO:0007669"/>
    <property type="project" value="UniProtKB-KW"/>
</dbReference>
<evidence type="ECO:0000313" key="6">
    <source>
        <dbReference type="EMBL" id="KAL3528938.1"/>
    </source>
</evidence>
<dbReference type="EMBL" id="JBJUIK010000004">
    <property type="protein sequence ID" value="KAL3528938.1"/>
    <property type="molecule type" value="Genomic_DNA"/>
</dbReference>